<organism evidence="4 5">
    <name type="scientific">Litomosoides sigmodontis</name>
    <name type="common">Filarial nematode worm</name>
    <dbReference type="NCBI Taxonomy" id="42156"/>
    <lineage>
        <taxon>Eukaryota</taxon>
        <taxon>Metazoa</taxon>
        <taxon>Ecdysozoa</taxon>
        <taxon>Nematoda</taxon>
        <taxon>Chromadorea</taxon>
        <taxon>Rhabditida</taxon>
        <taxon>Spirurina</taxon>
        <taxon>Spiruromorpha</taxon>
        <taxon>Filarioidea</taxon>
        <taxon>Onchocercidae</taxon>
        <taxon>Litomosoides</taxon>
    </lineage>
</organism>
<gene>
    <name evidence="4" type="ORF">NLS_LOCUS3438</name>
</gene>
<dbReference type="AlphaFoldDB" id="A0A3P6TCC4"/>
<dbReference type="OrthoDB" id="6251307at2759"/>
<dbReference type="EMBL" id="UYRX01000187">
    <property type="protein sequence ID" value="VDK76910.1"/>
    <property type="molecule type" value="Genomic_DNA"/>
</dbReference>
<keyword evidence="1 2" id="KW-0430">Lectin</keyword>
<dbReference type="PROSITE" id="PS51304">
    <property type="entry name" value="GALECTIN"/>
    <property type="match status" value="2"/>
</dbReference>
<evidence type="ECO:0000256" key="1">
    <source>
        <dbReference type="ARBA" id="ARBA00022734"/>
    </source>
</evidence>
<name>A0A3P6TCC4_LITSI</name>
<feature type="domain" description="Galectin" evidence="3">
    <location>
        <begin position="198"/>
        <end position="332"/>
    </location>
</feature>
<sequence length="332" mass="38056">MTSATPPESTIVVTDPVIPYADVIPGGLYPGRSIVIKGAVLHDPDQKRFVLEFCCGLIIQGDHRNDKALHFNPRFDTGGSWFGHPPDRQIVLNSLIGNRWGMEERYANVFKEGNEFSMRILVLDNYFSIAVNGRHLCDYLHRIPIHDAKIVSIGGNVRISTIEYQGIDNTTTFKKMEFADRVNKLSINGIIRKPEVPFKMCLEERLSNNVKVLVTGTPLMNAECFTVDFLTPTEHFFHFRVNFAVGNEKQESVVLNSTEFGEWQKEEREMCSFPFRRGITFDIMFHFEEEHISIAVNSNHLANFKYRRSSELIYVESITVKGDLSLQKIEFR</sequence>
<evidence type="ECO:0000313" key="4">
    <source>
        <dbReference type="EMBL" id="VDK76910.1"/>
    </source>
</evidence>
<dbReference type="Gene3D" id="2.60.120.200">
    <property type="match status" value="2"/>
</dbReference>
<dbReference type="InterPro" id="IPR013320">
    <property type="entry name" value="ConA-like_dom_sf"/>
</dbReference>
<dbReference type="CDD" id="cd00070">
    <property type="entry name" value="GLECT"/>
    <property type="match status" value="2"/>
</dbReference>
<evidence type="ECO:0000256" key="2">
    <source>
        <dbReference type="RuleBase" id="RU102079"/>
    </source>
</evidence>
<dbReference type="SMART" id="SM00908">
    <property type="entry name" value="Gal-bind_lectin"/>
    <property type="match status" value="2"/>
</dbReference>
<keyword evidence="5" id="KW-1185">Reference proteome</keyword>
<dbReference type="InterPro" id="IPR001079">
    <property type="entry name" value="Galectin_CRD"/>
</dbReference>
<dbReference type="PANTHER" id="PTHR11346">
    <property type="entry name" value="GALECTIN"/>
    <property type="match status" value="1"/>
</dbReference>
<protein>
    <recommendedName>
        <fullName evidence="2">Galectin</fullName>
    </recommendedName>
</protein>
<dbReference type="InterPro" id="IPR044156">
    <property type="entry name" value="Galectin-like"/>
</dbReference>
<feature type="domain" description="Galectin" evidence="3">
    <location>
        <begin position="20"/>
        <end position="165"/>
    </location>
</feature>
<evidence type="ECO:0000259" key="3">
    <source>
        <dbReference type="PROSITE" id="PS51304"/>
    </source>
</evidence>
<reference evidence="4 5" key="1">
    <citation type="submission" date="2018-08" db="EMBL/GenBank/DDBJ databases">
        <authorList>
            <person name="Laetsch R D."/>
            <person name="Stevens L."/>
            <person name="Kumar S."/>
            <person name="Blaxter L. M."/>
        </authorList>
    </citation>
    <scope>NUCLEOTIDE SEQUENCE [LARGE SCALE GENOMIC DNA]</scope>
</reference>
<proteinExistence type="predicted"/>
<dbReference type="Proteomes" id="UP000277928">
    <property type="component" value="Unassembled WGS sequence"/>
</dbReference>
<accession>A0A3P6TCC4</accession>
<dbReference type="OMA" id="EHFFHFR"/>
<dbReference type="Pfam" id="PF00337">
    <property type="entry name" value="Gal-bind_lectin"/>
    <property type="match status" value="2"/>
</dbReference>
<dbReference type="SMART" id="SM00276">
    <property type="entry name" value="GLECT"/>
    <property type="match status" value="2"/>
</dbReference>
<dbReference type="SUPFAM" id="SSF49899">
    <property type="entry name" value="Concanavalin A-like lectins/glucanases"/>
    <property type="match status" value="2"/>
</dbReference>
<dbReference type="GO" id="GO:0016936">
    <property type="term" value="F:galactoside binding"/>
    <property type="evidence" value="ECO:0007669"/>
    <property type="project" value="TreeGrafter"/>
</dbReference>
<dbReference type="PANTHER" id="PTHR11346:SF171">
    <property type="entry name" value="GALECTIN"/>
    <property type="match status" value="1"/>
</dbReference>
<dbReference type="GO" id="GO:0030246">
    <property type="term" value="F:carbohydrate binding"/>
    <property type="evidence" value="ECO:0007669"/>
    <property type="project" value="UniProtKB-UniRule"/>
</dbReference>
<evidence type="ECO:0000313" key="5">
    <source>
        <dbReference type="Proteomes" id="UP000277928"/>
    </source>
</evidence>